<gene>
    <name evidence="1" type="ORF">NCTC12078_01569</name>
</gene>
<reference evidence="1 2" key="1">
    <citation type="submission" date="2019-02" db="EMBL/GenBank/DDBJ databases">
        <authorList>
            <consortium name="Pathogen Informatics"/>
        </authorList>
    </citation>
    <scope>NUCLEOTIDE SEQUENCE [LARGE SCALE GENOMIC DNA]</scope>
    <source>
        <strain evidence="1 2">3012STDY6944375</strain>
    </source>
</reference>
<name>A0A4V6IDI3_9FLAO</name>
<proteinExistence type="predicted"/>
<dbReference type="AlphaFoldDB" id="A0A4V6IDI3"/>
<evidence type="ECO:0008006" key="3">
    <source>
        <dbReference type="Google" id="ProtNLM"/>
    </source>
</evidence>
<dbReference type="RefSeq" id="WP_130914138.1">
    <property type="nucleotide sequence ID" value="NZ_LR215974.1"/>
</dbReference>
<dbReference type="KEGG" id="ctai:NCTC12078_01569"/>
<evidence type="ECO:0000313" key="1">
    <source>
        <dbReference type="EMBL" id="VFB03554.1"/>
    </source>
</evidence>
<accession>A0A4V6IDI3</accession>
<organism evidence="1 2">
    <name type="scientific">Chryseobacterium taihuense</name>
    <dbReference type="NCBI Taxonomy" id="1141221"/>
    <lineage>
        <taxon>Bacteria</taxon>
        <taxon>Pseudomonadati</taxon>
        <taxon>Bacteroidota</taxon>
        <taxon>Flavobacteriia</taxon>
        <taxon>Flavobacteriales</taxon>
        <taxon>Weeksellaceae</taxon>
        <taxon>Chryseobacterium group</taxon>
        <taxon>Chryseobacterium</taxon>
    </lineage>
</organism>
<sequence>MKTLVIFLILTLVSCEKLSHNEIKIYPVINKKDSLLILTIKNDTDSDVMIEFPALDNFHYKDEFEESTPEVLYFQQSVEGLDDENDLMIYKNNHCKTVSKVMNSNFIIIPKFIKKNSEKKYYLKIDRYRKGETLVFSDAGFDELNIPYKKKPTLNNIKTYSCAGYKYFTGKFSFYPNKIVLE</sequence>
<evidence type="ECO:0000313" key="2">
    <source>
        <dbReference type="Proteomes" id="UP000290013"/>
    </source>
</evidence>
<dbReference type="EMBL" id="LR215974">
    <property type="protein sequence ID" value="VFB03554.1"/>
    <property type="molecule type" value="Genomic_DNA"/>
</dbReference>
<dbReference type="PROSITE" id="PS51257">
    <property type="entry name" value="PROKAR_LIPOPROTEIN"/>
    <property type="match status" value="1"/>
</dbReference>
<dbReference type="Proteomes" id="UP000290013">
    <property type="component" value="Chromosome"/>
</dbReference>
<protein>
    <recommendedName>
        <fullName evidence="3">Lipoprotein</fullName>
    </recommendedName>
</protein>